<dbReference type="AlphaFoldDB" id="A0A4Y2Q8Z8"/>
<evidence type="ECO:0000313" key="2">
    <source>
        <dbReference type="EMBL" id="GBN59987.1"/>
    </source>
</evidence>
<organism evidence="1 3">
    <name type="scientific">Araneus ventricosus</name>
    <name type="common">Orbweaver spider</name>
    <name type="synonym">Epeira ventricosa</name>
    <dbReference type="NCBI Taxonomy" id="182803"/>
    <lineage>
        <taxon>Eukaryota</taxon>
        <taxon>Metazoa</taxon>
        <taxon>Ecdysozoa</taxon>
        <taxon>Arthropoda</taxon>
        <taxon>Chelicerata</taxon>
        <taxon>Arachnida</taxon>
        <taxon>Araneae</taxon>
        <taxon>Araneomorphae</taxon>
        <taxon>Entelegynae</taxon>
        <taxon>Araneoidea</taxon>
        <taxon>Araneidae</taxon>
        <taxon>Araneus</taxon>
    </lineage>
</organism>
<dbReference type="OrthoDB" id="10065050at2759"/>
<evidence type="ECO:0000313" key="3">
    <source>
        <dbReference type="Proteomes" id="UP000499080"/>
    </source>
</evidence>
<keyword evidence="3" id="KW-1185">Reference proteome</keyword>
<reference evidence="1 3" key="1">
    <citation type="journal article" date="2019" name="Sci. Rep.">
        <title>Orb-weaving spider Araneus ventricosus genome elucidates the spidroin gene catalogue.</title>
        <authorList>
            <person name="Kono N."/>
            <person name="Nakamura H."/>
            <person name="Ohtoshi R."/>
            <person name="Moran D.A.P."/>
            <person name="Shinohara A."/>
            <person name="Yoshida Y."/>
            <person name="Fujiwara M."/>
            <person name="Mori M."/>
            <person name="Tomita M."/>
            <person name="Arakawa K."/>
        </authorList>
    </citation>
    <scope>NUCLEOTIDE SEQUENCE [LARGE SCALE GENOMIC DNA]</scope>
</reference>
<accession>A0A4Y2Q8Z8</accession>
<name>A0A4Y2Q8Z8_ARAVE</name>
<comment type="caution">
    <text evidence="1">The sequence shown here is derived from an EMBL/GenBank/DDBJ whole genome shotgun (WGS) entry which is preliminary data.</text>
</comment>
<dbReference type="EMBL" id="BGPR01013265">
    <property type="protein sequence ID" value="GBN59881.1"/>
    <property type="molecule type" value="Genomic_DNA"/>
</dbReference>
<protein>
    <submittedName>
        <fullName evidence="1">Uncharacterized protein</fullName>
    </submittedName>
</protein>
<dbReference type="EMBL" id="BGPR01013291">
    <property type="protein sequence ID" value="GBN59987.1"/>
    <property type="molecule type" value="Genomic_DNA"/>
</dbReference>
<evidence type="ECO:0000313" key="1">
    <source>
        <dbReference type="EMBL" id="GBN59881.1"/>
    </source>
</evidence>
<gene>
    <name evidence="2" type="ORF">AVEN_180571_1</name>
    <name evidence="1" type="ORF">AVEN_256498_1</name>
</gene>
<sequence length="279" mass="31138">MDVQLATLNCIQIRVVDCFLVDKKKGLYRIVIALLILYHKNADKVTSDDMMGSLQKLLDFFQNIPVPVEKVFKIAYGIRGFSEKIVNQQLVKVQMTLKSQANLSERSMSADRLPSSQSAYHLQVNSSAQPVIRELRLDSLSRTRSVGVVALGNFKSSILTAEQLAAVSTLLINKSWKNLLPNFIDSEVEENVQTEEIQLASLINQLQNMNPMFDTETHAEADNSLARNEILTDSKIIRTVTAEDDGDDDVTPANPVKISHSEAMAALNTSLLWAEEQNF</sequence>
<dbReference type="Proteomes" id="UP000499080">
    <property type="component" value="Unassembled WGS sequence"/>
</dbReference>
<proteinExistence type="predicted"/>
<dbReference type="Gene3D" id="1.10.472.80">
    <property type="entry name" value="Ypt/Rab-GAP domain of gyp1p, domain 3"/>
    <property type="match status" value="1"/>
</dbReference>